<name>A0ABW6S9T4_9NOCA</name>
<proteinExistence type="predicted"/>
<evidence type="ECO:0000313" key="2">
    <source>
        <dbReference type="EMBL" id="MFF3571941.1"/>
    </source>
</evidence>
<dbReference type="Pfam" id="PF02470">
    <property type="entry name" value="MlaD"/>
    <property type="match status" value="1"/>
</dbReference>
<feature type="domain" description="Mce/MlaD" evidence="1">
    <location>
        <begin position="41"/>
        <end position="111"/>
    </location>
</feature>
<keyword evidence="3" id="KW-1185">Reference proteome</keyword>
<dbReference type="InterPro" id="IPR052336">
    <property type="entry name" value="MlaD_Phospholipid_Transporter"/>
</dbReference>
<organism evidence="2 3">
    <name type="scientific">Nocardia jiangxiensis</name>
    <dbReference type="NCBI Taxonomy" id="282685"/>
    <lineage>
        <taxon>Bacteria</taxon>
        <taxon>Bacillati</taxon>
        <taxon>Actinomycetota</taxon>
        <taxon>Actinomycetes</taxon>
        <taxon>Mycobacteriales</taxon>
        <taxon>Nocardiaceae</taxon>
        <taxon>Nocardia</taxon>
    </lineage>
</organism>
<reference evidence="2 3" key="1">
    <citation type="submission" date="2024-10" db="EMBL/GenBank/DDBJ databases">
        <title>The Natural Products Discovery Center: Release of the First 8490 Sequenced Strains for Exploring Actinobacteria Biosynthetic Diversity.</title>
        <authorList>
            <person name="Kalkreuter E."/>
            <person name="Kautsar S.A."/>
            <person name="Yang D."/>
            <person name="Bader C.D."/>
            <person name="Teijaro C.N."/>
            <person name="Fluegel L."/>
            <person name="Davis C.M."/>
            <person name="Simpson J.R."/>
            <person name="Lauterbach L."/>
            <person name="Steele A.D."/>
            <person name="Gui C."/>
            <person name="Meng S."/>
            <person name="Li G."/>
            <person name="Viehrig K."/>
            <person name="Ye F."/>
            <person name="Su P."/>
            <person name="Kiefer A.F."/>
            <person name="Nichols A."/>
            <person name="Cepeda A.J."/>
            <person name="Yan W."/>
            <person name="Fan B."/>
            <person name="Jiang Y."/>
            <person name="Adhikari A."/>
            <person name="Zheng C.-J."/>
            <person name="Schuster L."/>
            <person name="Cowan T.M."/>
            <person name="Smanski M.J."/>
            <person name="Chevrette M.G."/>
            <person name="De Carvalho L.P.S."/>
            <person name="Shen B."/>
        </authorList>
    </citation>
    <scope>NUCLEOTIDE SEQUENCE [LARGE SCALE GENOMIC DNA]</scope>
    <source>
        <strain evidence="2 3">NPDC002593</strain>
    </source>
</reference>
<dbReference type="Proteomes" id="UP001601992">
    <property type="component" value="Unassembled WGS sequence"/>
</dbReference>
<dbReference type="PANTHER" id="PTHR33371">
    <property type="entry name" value="INTERMEMBRANE PHOSPHOLIPID TRANSPORT SYSTEM BINDING PROTEIN MLAD-RELATED"/>
    <property type="match status" value="1"/>
</dbReference>
<accession>A0ABW6S9T4</accession>
<evidence type="ECO:0000313" key="3">
    <source>
        <dbReference type="Proteomes" id="UP001601992"/>
    </source>
</evidence>
<protein>
    <submittedName>
        <fullName evidence="2">MlaD family protein</fullName>
    </submittedName>
</protein>
<dbReference type="InterPro" id="IPR003399">
    <property type="entry name" value="Mce/MlaD"/>
</dbReference>
<dbReference type="RefSeq" id="WP_387405625.1">
    <property type="nucleotide sequence ID" value="NZ_JBIAQY010000011.1"/>
</dbReference>
<gene>
    <name evidence="2" type="ORF">ACFYXQ_29585</name>
</gene>
<sequence length="367" mass="37861">MLRRALASRGLLSLVLIIVIAAAAAIGYQVLRPAPSMRGYCAEMPDAIGLYVGSAVTVMGLPVGRVTGIQPHGPTARVQFELPASRRLPLDVGATTLSDTLVADRRLAVIGGRSTSASWNPARCITKTLTPKSLSETFSALADLSDELNGAGDPQHPGLIGRGLTALDTMSAGTGTQINSILQRLGAALNSPDAAIGHIGGLIDAVSSLARSAATYWPQIQVMLTRLTDVLDTLNNIAIPPVLTFMEKLADILPALNDITVTVGGPLVRRLDAVENLPQLIQAGVSSLRAIVTMIPAISRAFTTAVDPATKSVSLAYAPPRVAVPEPDAAQVCSAINAITAGVCTGAGNGLADLPLAQLVLGSVRAR</sequence>
<comment type="caution">
    <text evidence="2">The sequence shown here is derived from an EMBL/GenBank/DDBJ whole genome shotgun (WGS) entry which is preliminary data.</text>
</comment>
<evidence type="ECO:0000259" key="1">
    <source>
        <dbReference type="Pfam" id="PF02470"/>
    </source>
</evidence>
<dbReference type="PANTHER" id="PTHR33371:SF4">
    <property type="entry name" value="INTERMEMBRANE PHOSPHOLIPID TRANSPORT SYSTEM BINDING PROTEIN MLAD"/>
    <property type="match status" value="1"/>
</dbReference>
<dbReference type="EMBL" id="JBIAQY010000011">
    <property type="protein sequence ID" value="MFF3571941.1"/>
    <property type="molecule type" value="Genomic_DNA"/>
</dbReference>